<dbReference type="RefSeq" id="WP_281260059.1">
    <property type="nucleotide sequence ID" value="NZ_PVTO01000031.1"/>
</dbReference>
<keyword evidence="2" id="KW-0560">Oxidoreductase</keyword>
<dbReference type="PANTHER" id="PTHR43976">
    <property type="entry name" value="SHORT CHAIN DEHYDROGENASE"/>
    <property type="match status" value="1"/>
</dbReference>
<name>A0A2T0VX03_9LACT</name>
<evidence type="ECO:0008006" key="5">
    <source>
        <dbReference type="Google" id="ProtNLM"/>
    </source>
</evidence>
<evidence type="ECO:0000256" key="2">
    <source>
        <dbReference type="ARBA" id="ARBA00023002"/>
    </source>
</evidence>
<comment type="similarity">
    <text evidence="1">Belongs to the short-chain dehydrogenases/reductases (SDR) family.</text>
</comment>
<dbReference type="PANTHER" id="PTHR43976:SF16">
    <property type="entry name" value="SHORT-CHAIN DEHYDROGENASE_REDUCTASE FAMILY PROTEIN"/>
    <property type="match status" value="1"/>
</dbReference>
<dbReference type="AlphaFoldDB" id="A0A2T0VX03"/>
<evidence type="ECO:0000313" key="3">
    <source>
        <dbReference type="EMBL" id="PRY76501.1"/>
    </source>
</evidence>
<dbReference type="Gene3D" id="3.40.50.720">
    <property type="entry name" value="NAD(P)-binding Rossmann-like Domain"/>
    <property type="match status" value="1"/>
</dbReference>
<dbReference type="InterPro" id="IPR051911">
    <property type="entry name" value="SDR_oxidoreductase"/>
</dbReference>
<reference evidence="3 4" key="1">
    <citation type="submission" date="2018-03" db="EMBL/GenBank/DDBJ databases">
        <title>Genomic Encyclopedia of Archaeal and Bacterial Type Strains, Phase II (KMG-II): from individual species to whole genera.</title>
        <authorList>
            <person name="Goeker M."/>
        </authorList>
    </citation>
    <scope>NUCLEOTIDE SEQUENCE [LARGE SCALE GENOMIC DNA]</scope>
    <source>
        <strain evidence="3 4">DSM 13175</strain>
    </source>
</reference>
<gene>
    <name evidence="3" type="ORF">CLV38_1311</name>
</gene>
<dbReference type="Proteomes" id="UP000238205">
    <property type="component" value="Unassembled WGS sequence"/>
</dbReference>
<organism evidence="3 4">
    <name type="scientific">Alkalibacterium olivapovliticus</name>
    <dbReference type="NCBI Taxonomy" id="99907"/>
    <lineage>
        <taxon>Bacteria</taxon>
        <taxon>Bacillati</taxon>
        <taxon>Bacillota</taxon>
        <taxon>Bacilli</taxon>
        <taxon>Lactobacillales</taxon>
        <taxon>Carnobacteriaceae</taxon>
        <taxon>Alkalibacterium</taxon>
    </lineage>
</organism>
<keyword evidence="4" id="KW-1185">Reference proteome</keyword>
<comment type="caution">
    <text evidence="3">The sequence shown here is derived from an EMBL/GenBank/DDBJ whole genome shotgun (WGS) entry which is preliminary data.</text>
</comment>
<dbReference type="GO" id="GO:0016491">
    <property type="term" value="F:oxidoreductase activity"/>
    <property type="evidence" value="ECO:0007669"/>
    <property type="project" value="UniProtKB-KW"/>
</dbReference>
<protein>
    <recommendedName>
        <fullName evidence="5">Short subunit dehydrogenase</fullName>
    </recommendedName>
</protein>
<accession>A0A2T0VX03</accession>
<dbReference type="InterPro" id="IPR036291">
    <property type="entry name" value="NAD(P)-bd_dom_sf"/>
</dbReference>
<sequence length="44" mass="4912">MEKTWFITGVSSGFGYELTKQLLDKGNTVIGTVRNKEKATDFLS</sequence>
<evidence type="ECO:0000313" key="4">
    <source>
        <dbReference type="Proteomes" id="UP000238205"/>
    </source>
</evidence>
<proteinExistence type="inferred from homology"/>
<evidence type="ECO:0000256" key="1">
    <source>
        <dbReference type="ARBA" id="ARBA00006484"/>
    </source>
</evidence>
<dbReference type="SUPFAM" id="SSF51735">
    <property type="entry name" value="NAD(P)-binding Rossmann-fold domains"/>
    <property type="match status" value="1"/>
</dbReference>
<dbReference type="EMBL" id="PVTO01000031">
    <property type="protein sequence ID" value="PRY76501.1"/>
    <property type="molecule type" value="Genomic_DNA"/>
</dbReference>